<keyword evidence="1" id="KW-1133">Transmembrane helix</keyword>
<evidence type="ECO:0000313" key="3">
    <source>
        <dbReference type="Proteomes" id="UP000031668"/>
    </source>
</evidence>
<reference evidence="2 3" key="1">
    <citation type="journal article" date="2014" name="Genome Biol. Evol.">
        <title>The genome of the myxosporean Thelohanellus kitauei shows adaptations to nutrient acquisition within its fish host.</title>
        <authorList>
            <person name="Yang Y."/>
            <person name="Xiong J."/>
            <person name="Zhou Z."/>
            <person name="Huo F."/>
            <person name="Miao W."/>
            <person name="Ran C."/>
            <person name="Liu Y."/>
            <person name="Zhang J."/>
            <person name="Feng J."/>
            <person name="Wang M."/>
            <person name="Wang M."/>
            <person name="Wang L."/>
            <person name="Yao B."/>
        </authorList>
    </citation>
    <scope>NUCLEOTIDE SEQUENCE [LARGE SCALE GENOMIC DNA]</scope>
    <source>
        <strain evidence="2">Wuqing</strain>
    </source>
</reference>
<dbReference type="Proteomes" id="UP000031668">
    <property type="component" value="Unassembled WGS sequence"/>
</dbReference>
<organism evidence="2 3">
    <name type="scientific">Thelohanellus kitauei</name>
    <name type="common">Myxosporean</name>
    <dbReference type="NCBI Taxonomy" id="669202"/>
    <lineage>
        <taxon>Eukaryota</taxon>
        <taxon>Metazoa</taxon>
        <taxon>Cnidaria</taxon>
        <taxon>Myxozoa</taxon>
        <taxon>Myxosporea</taxon>
        <taxon>Bivalvulida</taxon>
        <taxon>Platysporina</taxon>
        <taxon>Myxobolidae</taxon>
        <taxon>Thelohanellus</taxon>
    </lineage>
</organism>
<keyword evidence="1" id="KW-0472">Membrane</keyword>
<keyword evidence="1" id="KW-0812">Transmembrane</keyword>
<protein>
    <submittedName>
        <fullName evidence="2">Uncharacterized protein</fullName>
    </submittedName>
</protein>
<gene>
    <name evidence="2" type="ORF">RF11_12330</name>
</gene>
<comment type="caution">
    <text evidence="2">The sequence shown here is derived from an EMBL/GenBank/DDBJ whole genome shotgun (WGS) entry which is preliminary data.</text>
</comment>
<name>A0A0C2MLX9_THEKT</name>
<feature type="transmembrane region" description="Helical" evidence="1">
    <location>
        <begin position="108"/>
        <end position="132"/>
    </location>
</feature>
<evidence type="ECO:0000313" key="2">
    <source>
        <dbReference type="EMBL" id="KII65370.1"/>
    </source>
</evidence>
<accession>A0A0C2MLX9</accession>
<sequence>MILLIETVDKYLKNSTNSSKKFLIAPFKTNGSENFIADSYSVMISNDFNDHEELTSIIRDYLNPETNDGRSHGLNFEDSKNTLSTRSDLSGGVNDNQIFVQETIQPSVIIVLVFGSIILFAILVVSTFRVYLISHVPRKNLKLTKQRTLVVDLT</sequence>
<evidence type="ECO:0000256" key="1">
    <source>
        <dbReference type="SAM" id="Phobius"/>
    </source>
</evidence>
<dbReference type="EMBL" id="JWZT01003883">
    <property type="protein sequence ID" value="KII65370.1"/>
    <property type="molecule type" value="Genomic_DNA"/>
</dbReference>
<keyword evidence="3" id="KW-1185">Reference proteome</keyword>
<dbReference type="AlphaFoldDB" id="A0A0C2MLX9"/>
<proteinExistence type="predicted"/>